<accession>A0A1R3HM43</accession>
<organism evidence="3 4">
    <name type="scientific">Corchorus olitorius</name>
    <dbReference type="NCBI Taxonomy" id="93759"/>
    <lineage>
        <taxon>Eukaryota</taxon>
        <taxon>Viridiplantae</taxon>
        <taxon>Streptophyta</taxon>
        <taxon>Embryophyta</taxon>
        <taxon>Tracheophyta</taxon>
        <taxon>Spermatophyta</taxon>
        <taxon>Magnoliopsida</taxon>
        <taxon>eudicotyledons</taxon>
        <taxon>Gunneridae</taxon>
        <taxon>Pentapetalae</taxon>
        <taxon>rosids</taxon>
        <taxon>malvids</taxon>
        <taxon>Malvales</taxon>
        <taxon>Malvaceae</taxon>
        <taxon>Grewioideae</taxon>
        <taxon>Apeibeae</taxon>
        <taxon>Corchorus</taxon>
    </lineage>
</organism>
<dbReference type="PANTHER" id="PTHR31286">
    <property type="entry name" value="GLYCINE-RICH CELL WALL STRUCTURAL PROTEIN 1.8-LIKE"/>
    <property type="match status" value="1"/>
</dbReference>
<proteinExistence type="predicted"/>
<dbReference type="EMBL" id="AWUE01019833">
    <property type="protein sequence ID" value="OMO71301.1"/>
    <property type="molecule type" value="Genomic_DNA"/>
</dbReference>
<evidence type="ECO:0000313" key="3">
    <source>
        <dbReference type="EMBL" id="OMO71301.1"/>
    </source>
</evidence>
<dbReference type="InterPro" id="IPR025836">
    <property type="entry name" value="Zn_knuckle_CX2CX4HX4C"/>
</dbReference>
<comment type="caution">
    <text evidence="3">The sequence shown here is derived from an EMBL/GenBank/DDBJ whole genome shotgun (WGS) entry which is preliminary data.</text>
</comment>
<feature type="domain" description="Zinc knuckle CX2CX4HX4C" evidence="2">
    <location>
        <begin position="100"/>
        <end position="126"/>
    </location>
</feature>
<sequence length="341" mass="39402">MLRRSERLKLTFIASLLRHKRSLERALEGNPWPHNLPREMLMRSNGEMIGKVIGDVLEVEEPRGRFGVNMGFLRLKVMVDSNIPLKYGFWFPCNDQGQYWAEIKYEKLPNFCFDCSRLGHGCKFCNFVCDEDCRKRRRCYKLIGEKGKAKVQEEARGDHRVQARDLDRQDMSANVGEKSTSPIKRMFSNILSGPTHSLGLASPKLVDKEIVTMDPVQKNNQVIGHEEDQSTEAEVLEEEKGQPEESPEEFARFLMSRRGKDSVEHNVLKKAKSSAHIVEVPKQNLFMPESFEIGVSNSRGRGRGRGRRKLTRVRRTRRELTWIEEESLMEIPIREVSEIAE</sequence>
<dbReference type="InterPro" id="IPR040256">
    <property type="entry name" value="At4g02000-like"/>
</dbReference>
<dbReference type="AlphaFoldDB" id="A0A1R3HM43"/>
<name>A0A1R3HM43_9ROSI</name>
<dbReference type="Pfam" id="PF14392">
    <property type="entry name" value="zf-CCHC_4"/>
    <property type="match status" value="1"/>
</dbReference>
<feature type="region of interest" description="Disordered" evidence="1">
    <location>
        <begin position="221"/>
        <end position="249"/>
    </location>
</feature>
<gene>
    <name evidence="3" type="ORF">COLO4_28314</name>
</gene>
<dbReference type="Proteomes" id="UP000187203">
    <property type="component" value="Unassembled WGS sequence"/>
</dbReference>
<reference evidence="4" key="1">
    <citation type="submission" date="2013-09" db="EMBL/GenBank/DDBJ databases">
        <title>Corchorus olitorius genome sequencing.</title>
        <authorList>
            <person name="Alam M."/>
            <person name="Haque M.S."/>
            <person name="Islam M.S."/>
            <person name="Emdad E.M."/>
            <person name="Islam M.M."/>
            <person name="Ahmed B."/>
            <person name="Halim A."/>
            <person name="Hossen Q.M.M."/>
            <person name="Hossain M.Z."/>
            <person name="Ahmed R."/>
            <person name="Khan M.M."/>
            <person name="Islam R."/>
            <person name="Rashid M.M."/>
            <person name="Khan S.A."/>
            <person name="Rahman M.S."/>
            <person name="Alam M."/>
            <person name="Yahiya A.S."/>
            <person name="Khan M.S."/>
            <person name="Azam M.S."/>
            <person name="Haque T."/>
            <person name="Lashkar M.Z.H."/>
            <person name="Akhand A.I."/>
            <person name="Morshed G."/>
            <person name="Roy S."/>
            <person name="Uddin K.S."/>
            <person name="Rabeya T."/>
            <person name="Hossain A.S."/>
            <person name="Chowdhury A."/>
            <person name="Snigdha A.R."/>
            <person name="Mortoza M.S."/>
            <person name="Matin S.A."/>
            <person name="Hoque S.M.E."/>
            <person name="Islam M.K."/>
            <person name="Roy D.K."/>
            <person name="Haider R."/>
            <person name="Moosa M.M."/>
            <person name="Elias S.M."/>
            <person name="Hasan A.M."/>
            <person name="Jahan S."/>
            <person name="Shafiuddin M."/>
            <person name="Mahmood N."/>
            <person name="Shommy N.S."/>
        </authorList>
    </citation>
    <scope>NUCLEOTIDE SEQUENCE [LARGE SCALE GENOMIC DNA]</scope>
    <source>
        <strain evidence="4">cv. O-4</strain>
    </source>
</reference>
<keyword evidence="4" id="KW-1185">Reference proteome</keyword>
<dbReference type="OrthoDB" id="1748760at2759"/>
<dbReference type="PANTHER" id="PTHR31286:SF178">
    <property type="entry name" value="DUF4283 DOMAIN-CONTAINING PROTEIN"/>
    <property type="match status" value="1"/>
</dbReference>
<evidence type="ECO:0000313" key="4">
    <source>
        <dbReference type="Proteomes" id="UP000187203"/>
    </source>
</evidence>
<protein>
    <submittedName>
        <fullName evidence="3">Zinc knuckle CX2CX4HX4C</fullName>
    </submittedName>
</protein>
<evidence type="ECO:0000259" key="2">
    <source>
        <dbReference type="Pfam" id="PF14392"/>
    </source>
</evidence>
<evidence type="ECO:0000256" key="1">
    <source>
        <dbReference type="SAM" id="MobiDB-lite"/>
    </source>
</evidence>